<feature type="region of interest" description="Disordered" evidence="1">
    <location>
        <begin position="195"/>
        <end position="285"/>
    </location>
</feature>
<proteinExistence type="predicted"/>
<feature type="region of interest" description="Disordered" evidence="1">
    <location>
        <begin position="565"/>
        <end position="592"/>
    </location>
</feature>
<protein>
    <recommendedName>
        <fullName evidence="2">DUF6532 domain-containing protein</fullName>
    </recommendedName>
</protein>
<accession>A0A1C7LYL2</accession>
<dbReference type="STRING" id="5627.A0A1C7LYL2"/>
<dbReference type="EMBL" id="LUGG01000015">
    <property type="protein sequence ID" value="OBZ69791.1"/>
    <property type="molecule type" value="Genomic_DNA"/>
</dbReference>
<evidence type="ECO:0000313" key="4">
    <source>
        <dbReference type="Proteomes" id="UP000092993"/>
    </source>
</evidence>
<dbReference type="Pfam" id="PF20149">
    <property type="entry name" value="DUF6532"/>
    <property type="match status" value="1"/>
</dbReference>
<feature type="compositionally biased region" description="Basic and acidic residues" evidence="1">
    <location>
        <begin position="195"/>
        <end position="204"/>
    </location>
</feature>
<feature type="domain" description="DUF6532" evidence="2">
    <location>
        <begin position="319"/>
        <end position="513"/>
    </location>
</feature>
<feature type="region of interest" description="Disordered" evidence="1">
    <location>
        <begin position="85"/>
        <end position="112"/>
    </location>
</feature>
<dbReference type="OrthoDB" id="3268553at2759"/>
<comment type="caution">
    <text evidence="3">The sequence shown here is derived from an EMBL/GenBank/DDBJ whole genome shotgun (WGS) entry which is preliminary data.</text>
</comment>
<evidence type="ECO:0000259" key="2">
    <source>
        <dbReference type="Pfam" id="PF20149"/>
    </source>
</evidence>
<feature type="compositionally biased region" description="Polar residues" evidence="1">
    <location>
        <begin position="90"/>
        <end position="107"/>
    </location>
</feature>
<evidence type="ECO:0000313" key="3">
    <source>
        <dbReference type="EMBL" id="OBZ69791.1"/>
    </source>
</evidence>
<feature type="compositionally biased region" description="Basic and acidic residues" evidence="1">
    <location>
        <begin position="234"/>
        <end position="246"/>
    </location>
</feature>
<gene>
    <name evidence="3" type="ORF">A0H81_10158</name>
</gene>
<evidence type="ECO:0000256" key="1">
    <source>
        <dbReference type="SAM" id="MobiDB-lite"/>
    </source>
</evidence>
<feature type="region of interest" description="Disordered" evidence="1">
    <location>
        <begin position="1"/>
        <end position="54"/>
    </location>
</feature>
<feature type="compositionally biased region" description="Basic and acidic residues" evidence="1">
    <location>
        <begin position="159"/>
        <end position="172"/>
    </location>
</feature>
<feature type="compositionally biased region" description="Basic and acidic residues" evidence="1">
    <location>
        <begin position="275"/>
        <end position="285"/>
    </location>
</feature>
<dbReference type="OMA" id="HILMEIC"/>
<feature type="compositionally biased region" description="Acidic residues" evidence="1">
    <location>
        <begin position="573"/>
        <end position="584"/>
    </location>
</feature>
<dbReference type="InterPro" id="IPR045341">
    <property type="entry name" value="DUF6532"/>
</dbReference>
<name>A0A1C7LYL2_GRIFR</name>
<feature type="region of interest" description="Disordered" evidence="1">
    <location>
        <begin position="159"/>
        <end position="180"/>
    </location>
</feature>
<dbReference type="AlphaFoldDB" id="A0A1C7LYL2"/>
<keyword evidence="4" id="KW-1185">Reference proteome</keyword>
<sequence length="592" mass="66937">MSAALVPVRPRSSRARCPTARSLFVDETAPEHRKKNQNRQTNQENEDPAICPTPRQEFSTQTLAVSRPSSNANLVNLQARAANVAPKTPRSLNKSQPLTSASVTIHKSSSRRLTKEAATKLAKLRNPFNALRDHEALSARPMNVGDEAAPPRRGFLHEQESVPRHRAEHVSFADDTFDDDSEEDDILYEARRLEQQEDRHRNLEQAHGPGSPEDEGQELEEEHGPVHHWAQQQDQRRNLEQAHDPDSPEDECQEDEEEHHHVSAPKRVRTASFDDDSRPSQRLHTDTIYIRKARKIQASVGKPKAADYEEAAQEVLATAIKIFIGYLSTDNPYPDKMKELTYAKQAWSEACEWTGIQLESNTELIRMVAAYSWHLRGEMKTAARTFIEIVYGFEMSSKNSVRKRNRTLAKTLKTNDGFVYRKIGDTADERRGLYQNKIVQMMVNKIFFKNKNDDGIVLAHIYRPFPIPAIALILTAIEGAIDEWVPGTRADVTFSVEAYREVFDHHVSALRRFDEASKELEILTKIRTRMADDGRVHAKVDPVDSHVPRSLGSDAFKNAIAEFSSRNGRLSESESDGEGGEDGNENAGQQNE</sequence>
<reference evidence="3 4" key="1">
    <citation type="submission" date="2016-03" db="EMBL/GenBank/DDBJ databases">
        <title>Whole genome sequencing of Grifola frondosa 9006-11.</title>
        <authorList>
            <person name="Min B."/>
            <person name="Park H."/>
            <person name="Kim J.-G."/>
            <person name="Cho H."/>
            <person name="Oh Y.-L."/>
            <person name="Kong W.-S."/>
            <person name="Choi I.-G."/>
        </authorList>
    </citation>
    <scope>NUCLEOTIDE SEQUENCE [LARGE SCALE GENOMIC DNA]</scope>
    <source>
        <strain evidence="3 4">9006-11</strain>
    </source>
</reference>
<dbReference type="Proteomes" id="UP000092993">
    <property type="component" value="Unassembled WGS sequence"/>
</dbReference>
<feature type="compositionally biased region" description="Acidic residues" evidence="1">
    <location>
        <begin position="212"/>
        <end position="221"/>
    </location>
</feature>
<organism evidence="3 4">
    <name type="scientific">Grifola frondosa</name>
    <name type="common">Maitake</name>
    <name type="synonym">Polyporus frondosus</name>
    <dbReference type="NCBI Taxonomy" id="5627"/>
    <lineage>
        <taxon>Eukaryota</taxon>
        <taxon>Fungi</taxon>
        <taxon>Dikarya</taxon>
        <taxon>Basidiomycota</taxon>
        <taxon>Agaricomycotina</taxon>
        <taxon>Agaricomycetes</taxon>
        <taxon>Polyporales</taxon>
        <taxon>Grifolaceae</taxon>
        <taxon>Grifola</taxon>
    </lineage>
</organism>
<feature type="compositionally biased region" description="Acidic residues" evidence="1">
    <location>
        <begin position="247"/>
        <end position="257"/>
    </location>
</feature>